<dbReference type="Proteomes" id="UP000024376">
    <property type="component" value="Unassembled WGS sequence"/>
</dbReference>
<dbReference type="OrthoDB" id="412402at2759"/>
<dbReference type="EMBL" id="KI911141">
    <property type="protein sequence ID" value="ETS04636.1"/>
    <property type="molecule type" value="Genomic_DNA"/>
</dbReference>
<evidence type="ECO:0008006" key="3">
    <source>
        <dbReference type="Google" id="ProtNLM"/>
    </source>
</evidence>
<accession>A0A024SIV6</accession>
<dbReference type="HOGENOM" id="CLU_054600_0_0_1"/>
<gene>
    <name evidence="1" type="ORF">M419DRAFT_127752</name>
</gene>
<organism evidence="1 2">
    <name type="scientific">Hypocrea jecorina (strain ATCC 56765 / BCRC 32924 / NRRL 11460 / Rut C-30)</name>
    <name type="common">Trichoderma reesei</name>
    <dbReference type="NCBI Taxonomy" id="1344414"/>
    <lineage>
        <taxon>Eukaryota</taxon>
        <taxon>Fungi</taxon>
        <taxon>Dikarya</taxon>
        <taxon>Ascomycota</taxon>
        <taxon>Pezizomycotina</taxon>
        <taxon>Sordariomycetes</taxon>
        <taxon>Hypocreomycetidae</taxon>
        <taxon>Hypocreales</taxon>
        <taxon>Hypocreaceae</taxon>
        <taxon>Trichoderma</taxon>
    </lineage>
</organism>
<dbReference type="PANTHER" id="PTHR36847:SF1">
    <property type="entry name" value="AMIDOLIGASE ENZYME"/>
    <property type="match status" value="1"/>
</dbReference>
<name>A0A024SIV6_HYPJR</name>
<evidence type="ECO:0000313" key="1">
    <source>
        <dbReference type="EMBL" id="ETS04636.1"/>
    </source>
</evidence>
<dbReference type="KEGG" id="trr:M419DRAFT_127752"/>
<protein>
    <recommendedName>
        <fullName evidence="3">Amidoligase enzyme</fullName>
    </recommendedName>
</protein>
<evidence type="ECO:0000313" key="2">
    <source>
        <dbReference type="Proteomes" id="UP000024376"/>
    </source>
</evidence>
<dbReference type="AlphaFoldDB" id="A0A024SIV6"/>
<reference evidence="2" key="1">
    <citation type="journal article" date="2013" name="Ind. Biotechnol.">
        <title>Comparative genomics analysis of Trichoderma reesei strains.</title>
        <authorList>
            <person name="Koike H."/>
            <person name="Aerts A."/>
            <person name="LaButti K."/>
            <person name="Grigoriev I.V."/>
            <person name="Baker S.E."/>
        </authorList>
    </citation>
    <scope>NUCLEOTIDE SEQUENCE [LARGE SCALE GENOMIC DNA]</scope>
    <source>
        <strain evidence="2">ATCC 56765 / BCRC 32924 / NRRL 11460 / Rut C-30</strain>
    </source>
</reference>
<dbReference type="PANTHER" id="PTHR36847">
    <property type="entry name" value="AMIDOLIGASE ENZYME"/>
    <property type="match status" value="1"/>
</dbReference>
<sequence>MSSQEITLGWELELIVHLQPGEQSGLALEAHKLRALALTLAEQVPNLPIAAHCIHRPSASCIICEDAPAEHRLPHVRVLNPATPIQLPNRPIEDLYYFVKREWLNVPTDDDGERLAHGFEITSPILSQTELRAGLPQTKQILGAIRKSGLPISAHTECGLHFHVGVKSGMTLSIAKKAATLVMLLELPLLKKFASEERSESRYWFIPISKRSKFISFADRYHDEVTDAIASPELRQHVPDLASMKPAEWNSNEPKRLHLALNEIWLTDSIWRLSMGLFSYEGQKASLVLCTREKNGETASEPAPGTTDNLEGTPSTLEFRYPPMSFDIDFVKSWAEIGCKIVEIATRDTAAFRQVATDVLKELERNDASQWERLLKVLDLDHQVGFWRQQLARFDEDEPIRFLDDDGFLIPQKK</sequence>
<proteinExistence type="predicted"/>